<evidence type="ECO:0000256" key="8">
    <source>
        <dbReference type="ARBA" id="ARBA00022729"/>
    </source>
</evidence>
<evidence type="ECO:0000256" key="4">
    <source>
        <dbReference type="ARBA" id="ARBA00011819"/>
    </source>
</evidence>
<feature type="region of interest" description="Disordered" evidence="15">
    <location>
        <begin position="1"/>
        <end position="25"/>
    </location>
</feature>
<dbReference type="AlphaFoldDB" id="A0A674GVW6"/>
<reference evidence="16" key="2">
    <citation type="submission" date="2025-09" db="UniProtKB">
        <authorList>
            <consortium name="Ensembl"/>
        </authorList>
    </citation>
    <scope>IDENTIFICATION</scope>
</reference>
<feature type="compositionally biased region" description="Basic and acidic residues" evidence="15">
    <location>
        <begin position="304"/>
        <end position="316"/>
    </location>
</feature>
<feature type="compositionally biased region" description="Pro residues" evidence="15">
    <location>
        <begin position="142"/>
        <end position="159"/>
    </location>
</feature>
<keyword evidence="6" id="KW-1017">Isopeptide bond</keyword>
<feature type="region of interest" description="Disordered" evidence="15">
    <location>
        <begin position="259"/>
        <end position="316"/>
    </location>
</feature>
<sequence>MATWRLRMRRGAAVAPPSSPQAGRPPFYPRVRRIAHAQHIVPPPPCLSHAPAPLGPASASSASHVARGPGGALASHWSEGARVPARRVLIGERAGAAGGDWLLLAGAGPAVGARGRSWRAPGRSRCCCCCWRRPGPRASRAPSPPSPPPTTPPRTPSSPPRACSWWRSPWSARTAPRWDPRGLGGGEGPPKYPPLSAPPPQNVALYADVNGKQFPVTRGQDVGRYQVSWSLEHRQAHSGTYEVKFFDEESYSALRKVGTPPQIWGAPGTPKIPPDFPSPLKPSRRHPAPQIQPQNRGGKPKLSPKVEEKTQIRPKN</sequence>
<accession>A0A674GVW6</accession>
<feature type="compositionally biased region" description="Pro residues" evidence="15">
    <location>
        <begin position="270"/>
        <end position="280"/>
    </location>
</feature>
<proteinExistence type="inferred from homology"/>
<evidence type="ECO:0000256" key="12">
    <source>
        <dbReference type="ARBA" id="ARBA00023136"/>
    </source>
</evidence>
<dbReference type="GO" id="GO:0005789">
    <property type="term" value="C:endoplasmic reticulum membrane"/>
    <property type="evidence" value="ECO:0007669"/>
    <property type="project" value="UniProtKB-SubCell"/>
</dbReference>
<dbReference type="PANTHER" id="PTHR12731">
    <property type="entry name" value="TRANSLOCON-ASSOCIATED PROTEIN, DELTA SUBUNIT"/>
    <property type="match status" value="1"/>
</dbReference>
<evidence type="ECO:0000256" key="3">
    <source>
        <dbReference type="ARBA" id="ARBA00009294"/>
    </source>
</evidence>
<evidence type="ECO:0000256" key="2">
    <source>
        <dbReference type="ARBA" id="ARBA00004115"/>
    </source>
</evidence>
<evidence type="ECO:0000256" key="15">
    <source>
        <dbReference type="SAM" id="MobiDB-lite"/>
    </source>
</evidence>
<evidence type="ECO:0000256" key="7">
    <source>
        <dbReference type="ARBA" id="ARBA00022692"/>
    </source>
</evidence>
<keyword evidence="12" id="KW-0472">Membrane</keyword>
<comment type="subcellular location">
    <subcellularLocation>
        <location evidence="2">Endoplasmic reticulum membrane</location>
        <topology evidence="2">Single-pass type I membrane protein</topology>
    </subcellularLocation>
</comment>
<evidence type="ECO:0000313" key="17">
    <source>
        <dbReference type="Proteomes" id="UP000007754"/>
    </source>
</evidence>
<evidence type="ECO:0000256" key="1">
    <source>
        <dbReference type="ARBA" id="ARBA00002838"/>
    </source>
</evidence>
<dbReference type="Ensembl" id="ENSTGUT00000037983.1">
    <property type="protein sequence ID" value="ENSTGUP00000026578.1"/>
    <property type="gene ID" value="ENSTGUG00000025286.1"/>
</dbReference>
<keyword evidence="17" id="KW-1185">Reference proteome</keyword>
<evidence type="ECO:0000256" key="11">
    <source>
        <dbReference type="ARBA" id="ARBA00022989"/>
    </source>
</evidence>
<organism evidence="16 17">
    <name type="scientific">Taeniopygia guttata</name>
    <name type="common">Zebra finch</name>
    <name type="synonym">Poephila guttata</name>
    <dbReference type="NCBI Taxonomy" id="59729"/>
    <lineage>
        <taxon>Eukaryota</taxon>
        <taxon>Metazoa</taxon>
        <taxon>Chordata</taxon>
        <taxon>Craniata</taxon>
        <taxon>Vertebrata</taxon>
        <taxon>Euteleostomi</taxon>
        <taxon>Archelosauria</taxon>
        <taxon>Archosauria</taxon>
        <taxon>Dinosauria</taxon>
        <taxon>Saurischia</taxon>
        <taxon>Theropoda</taxon>
        <taxon>Coelurosauria</taxon>
        <taxon>Aves</taxon>
        <taxon>Neognathae</taxon>
        <taxon>Neoaves</taxon>
        <taxon>Telluraves</taxon>
        <taxon>Australaves</taxon>
        <taxon>Passeriformes</taxon>
        <taxon>Passeroidea</taxon>
        <taxon>Estrildidae</taxon>
        <taxon>Estrildinae</taxon>
        <taxon>Taeniopygia</taxon>
    </lineage>
</organism>
<evidence type="ECO:0000256" key="10">
    <source>
        <dbReference type="ARBA" id="ARBA00022843"/>
    </source>
</evidence>
<evidence type="ECO:0000313" key="16">
    <source>
        <dbReference type="Ensembl" id="ENSTGUP00000026578.1"/>
    </source>
</evidence>
<protein>
    <recommendedName>
        <fullName evidence="5">Translocon-associated protein subunit delta</fullName>
    </recommendedName>
    <alternativeName>
        <fullName evidence="14">Signal sequence receptor subunit delta</fullName>
    </alternativeName>
</protein>
<feature type="region of interest" description="Disordered" evidence="15">
    <location>
        <begin position="135"/>
        <end position="198"/>
    </location>
</feature>
<keyword evidence="9" id="KW-0256">Endoplasmic reticulum</keyword>
<keyword evidence="13" id="KW-1015">Disulfide bond</keyword>
<dbReference type="InParanoid" id="A0A674GVW6"/>
<evidence type="ECO:0000256" key="14">
    <source>
        <dbReference type="ARBA" id="ARBA00031791"/>
    </source>
</evidence>
<feature type="region of interest" description="Disordered" evidence="15">
    <location>
        <begin position="47"/>
        <end position="77"/>
    </location>
</feature>
<name>A0A674GVW6_TAEGU</name>
<keyword evidence="11" id="KW-1133">Transmembrane helix</keyword>
<reference evidence="16" key="1">
    <citation type="submission" date="2025-08" db="UniProtKB">
        <authorList>
            <consortium name="Ensembl"/>
        </authorList>
    </citation>
    <scope>IDENTIFICATION</scope>
</reference>
<comment type="subunit">
    <text evidence="4">Heterotetramer of TRAP-alpha, TRAP-beta, TRAP-delta and TRAP-gamma.</text>
</comment>
<dbReference type="PANTHER" id="PTHR12731:SF1">
    <property type="entry name" value="TRANSLOCON-ASSOCIATED PROTEIN SUBUNIT DELTA"/>
    <property type="match status" value="1"/>
</dbReference>
<dbReference type="GeneTree" id="ENSGT00390000008992"/>
<evidence type="ECO:0000256" key="6">
    <source>
        <dbReference type="ARBA" id="ARBA00022499"/>
    </source>
</evidence>
<evidence type="ECO:0000256" key="9">
    <source>
        <dbReference type="ARBA" id="ARBA00022824"/>
    </source>
</evidence>
<evidence type="ECO:0000256" key="5">
    <source>
        <dbReference type="ARBA" id="ARBA00014387"/>
    </source>
</evidence>
<evidence type="ECO:0000256" key="13">
    <source>
        <dbReference type="ARBA" id="ARBA00023157"/>
    </source>
</evidence>
<keyword evidence="10" id="KW-0832">Ubl conjugation</keyword>
<dbReference type="Pfam" id="PF05404">
    <property type="entry name" value="TRAP-delta"/>
    <property type="match status" value="1"/>
</dbReference>
<dbReference type="InterPro" id="IPR008855">
    <property type="entry name" value="TRAP-delta"/>
</dbReference>
<keyword evidence="7" id="KW-0812">Transmembrane</keyword>
<keyword evidence="8" id="KW-0732">Signal</keyword>
<comment type="function">
    <text evidence="1">TRAP proteins are part of a complex whose function is to bind calcium to the ER membrane and thereby regulate the retention of ER resident proteins.</text>
</comment>
<dbReference type="Proteomes" id="UP000007754">
    <property type="component" value="Unplaced"/>
</dbReference>
<feature type="compositionally biased region" description="Basic residues" evidence="15">
    <location>
        <begin position="1"/>
        <end position="10"/>
    </location>
</feature>
<comment type="similarity">
    <text evidence="3">Belongs to the TRAP-delta family.</text>
</comment>
<feature type="compositionally biased region" description="Low complexity" evidence="15">
    <location>
        <begin position="47"/>
        <end position="64"/>
    </location>
</feature>